<dbReference type="InterPro" id="IPR006464">
    <property type="entry name" value="AcTrfase_RimI/Ard1"/>
</dbReference>
<sequence>MIEKYTPSDLEKVYEIEKLSFSNPWSENQFTEIEDKLYLAKEKGKILGFIAIDKILDEAHILHMAVRSESRRQGIGKKLIKFALKLPAKKWFLEVRAGNIGAQKLYESFGFKTISRRKKYYQDNDEDALIMELVV</sequence>
<keyword evidence="1" id="KW-0963">Cytoplasm</keyword>
<organism evidence="3 4">
    <name type="scientific">Candidatus Saganbacteria bacterium</name>
    <dbReference type="NCBI Taxonomy" id="2575572"/>
    <lineage>
        <taxon>Bacteria</taxon>
        <taxon>Bacillati</taxon>
        <taxon>Saganbacteria</taxon>
    </lineage>
</organism>
<dbReference type="PROSITE" id="PS51186">
    <property type="entry name" value="GNAT"/>
    <property type="match status" value="1"/>
</dbReference>
<feature type="domain" description="N-acetyltransferase" evidence="2">
    <location>
        <begin position="1"/>
        <end position="135"/>
    </location>
</feature>
<comment type="function">
    <text evidence="1">Acetylates the N-terminal alanine of ribosomal protein bS18.</text>
</comment>
<evidence type="ECO:0000256" key="1">
    <source>
        <dbReference type="RuleBase" id="RU363094"/>
    </source>
</evidence>
<dbReference type="PANTHER" id="PTHR43617">
    <property type="entry name" value="L-AMINO ACID N-ACETYLTRANSFERASE"/>
    <property type="match status" value="1"/>
</dbReference>
<dbReference type="InterPro" id="IPR000182">
    <property type="entry name" value="GNAT_dom"/>
</dbReference>
<dbReference type="Pfam" id="PF00583">
    <property type="entry name" value="Acetyltransf_1"/>
    <property type="match status" value="1"/>
</dbReference>
<dbReference type="AlphaFoldDB" id="A0A833NXY5"/>
<evidence type="ECO:0000313" key="4">
    <source>
        <dbReference type="Proteomes" id="UP000488506"/>
    </source>
</evidence>
<comment type="caution">
    <text evidence="3">The sequence shown here is derived from an EMBL/GenBank/DDBJ whole genome shotgun (WGS) entry which is preliminary data.</text>
</comment>
<dbReference type="PANTHER" id="PTHR43617:SF35">
    <property type="entry name" value="[RIBOSOMAL PROTEIN BS18]-ALANINE N-ACETYLTRANSFERASE"/>
    <property type="match status" value="1"/>
</dbReference>
<protein>
    <recommendedName>
        <fullName evidence="1">[Ribosomal protein bS18]-alanine N-acetyltransferase</fullName>
        <ecNumber evidence="1">2.3.1.266</ecNumber>
    </recommendedName>
</protein>
<evidence type="ECO:0000259" key="2">
    <source>
        <dbReference type="PROSITE" id="PS51186"/>
    </source>
</evidence>
<accession>A0A833NXY5</accession>
<keyword evidence="3" id="KW-0808">Transferase</keyword>
<evidence type="ECO:0000313" key="3">
    <source>
        <dbReference type="EMBL" id="KAF0132948.1"/>
    </source>
</evidence>
<dbReference type="SUPFAM" id="SSF55729">
    <property type="entry name" value="Acyl-CoA N-acyltransferases (Nat)"/>
    <property type="match status" value="1"/>
</dbReference>
<name>A0A833NXY5_UNCSA</name>
<dbReference type="InterPro" id="IPR050276">
    <property type="entry name" value="MshD_Acetyltransferase"/>
</dbReference>
<dbReference type="Proteomes" id="UP000488506">
    <property type="component" value="Unassembled WGS sequence"/>
</dbReference>
<dbReference type="EC" id="2.3.1.266" evidence="1"/>
<dbReference type="GO" id="GO:0008999">
    <property type="term" value="F:protein-N-terminal-alanine acetyltransferase activity"/>
    <property type="evidence" value="ECO:0007669"/>
    <property type="project" value="UniProtKB-EC"/>
</dbReference>
<gene>
    <name evidence="3" type="ORF">FD145_1483</name>
</gene>
<dbReference type="InterPro" id="IPR016181">
    <property type="entry name" value="Acyl_CoA_acyltransferase"/>
</dbReference>
<proteinExistence type="inferred from homology"/>
<dbReference type="Gene3D" id="3.40.630.30">
    <property type="match status" value="1"/>
</dbReference>
<comment type="catalytic activity">
    <reaction evidence="1">
        <text>N-terminal L-alanyl-[ribosomal protein bS18] + acetyl-CoA = N-terminal N(alpha)-acetyl-L-alanyl-[ribosomal protein bS18] + CoA + H(+)</text>
        <dbReference type="Rhea" id="RHEA:43756"/>
        <dbReference type="Rhea" id="RHEA-COMP:10676"/>
        <dbReference type="Rhea" id="RHEA-COMP:10677"/>
        <dbReference type="ChEBI" id="CHEBI:15378"/>
        <dbReference type="ChEBI" id="CHEBI:57287"/>
        <dbReference type="ChEBI" id="CHEBI:57288"/>
        <dbReference type="ChEBI" id="CHEBI:64718"/>
        <dbReference type="ChEBI" id="CHEBI:83683"/>
        <dbReference type="EC" id="2.3.1.266"/>
    </reaction>
</comment>
<comment type="subcellular location">
    <subcellularLocation>
        <location evidence="1">Cytoplasm</location>
    </subcellularLocation>
</comment>
<dbReference type="CDD" id="cd04301">
    <property type="entry name" value="NAT_SF"/>
    <property type="match status" value="1"/>
</dbReference>
<reference evidence="3 4" key="1">
    <citation type="submission" date="2019-12" db="EMBL/GenBank/DDBJ databases">
        <authorList>
            <person name="Wolfe R."/>
            <person name="Danczak R."/>
            <person name="Wilkins M."/>
        </authorList>
    </citation>
    <scope>NUCLEOTIDE SEQUENCE [LARGE SCALE GENOMIC DNA]</scope>
    <source>
        <strain evidence="3">X2_MaxBin.013</strain>
    </source>
</reference>
<dbReference type="NCBIfam" id="TIGR01575">
    <property type="entry name" value="rimI"/>
    <property type="match status" value="1"/>
</dbReference>
<dbReference type="EMBL" id="WPAF01000038">
    <property type="protein sequence ID" value="KAF0132948.1"/>
    <property type="molecule type" value="Genomic_DNA"/>
</dbReference>
<comment type="similarity">
    <text evidence="1">Belongs to the acetyltransferase family. RimI subfamily.</text>
</comment>
<dbReference type="GO" id="GO:0005737">
    <property type="term" value="C:cytoplasm"/>
    <property type="evidence" value="ECO:0007669"/>
    <property type="project" value="UniProtKB-SubCell"/>
</dbReference>